<evidence type="ECO:0000256" key="1">
    <source>
        <dbReference type="SAM" id="MobiDB-lite"/>
    </source>
</evidence>
<name>A0A3S2PA51_ORYJA</name>
<evidence type="ECO:0000313" key="2">
    <source>
        <dbReference type="EMBL" id="RVE61318.1"/>
    </source>
</evidence>
<reference evidence="2 3" key="1">
    <citation type="submission" date="2018-11" db="EMBL/GenBank/DDBJ databases">
        <authorList>
            <person name="Lopez-Roques C."/>
            <person name="Donnadieu C."/>
            <person name="Bouchez O."/>
            <person name="Klopp C."/>
            <person name="Cabau C."/>
            <person name="Zahm M."/>
        </authorList>
    </citation>
    <scope>NUCLEOTIDE SEQUENCE [LARGE SCALE GENOMIC DNA]</scope>
    <source>
        <strain evidence="2">RS831</strain>
        <tissue evidence="2">Whole body</tissue>
    </source>
</reference>
<keyword evidence="3" id="KW-1185">Reference proteome</keyword>
<reference evidence="2 3" key="2">
    <citation type="submission" date="2019-01" db="EMBL/GenBank/DDBJ databases">
        <title>A chromosome length genome reference of the Java medaka (oryzias javanicus).</title>
        <authorList>
            <person name="Herpin A."/>
            <person name="Takehana Y."/>
            <person name="Naruse K."/>
            <person name="Ansai S."/>
            <person name="Kawaguchi M."/>
        </authorList>
    </citation>
    <scope>NUCLEOTIDE SEQUENCE [LARGE SCALE GENOMIC DNA]</scope>
    <source>
        <strain evidence="2">RS831</strain>
        <tissue evidence="2">Whole body</tissue>
    </source>
</reference>
<feature type="region of interest" description="Disordered" evidence="1">
    <location>
        <begin position="74"/>
        <end position="93"/>
    </location>
</feature>
<evidence type="ECO:0000313" key="3">
    <source>
        <dbReference type="Proteomes" id="UP000283210"/>
    </source>
</evidence>
<feature type="compositionally biased region" description="Polar residues" evidence="1">
    <location>
        <begin position="158"/>
        <end position="174"/>
    </location>
</feature>
<dbReference type="Proteomes" id="UP000283210">
    <property type="component" value="Chromosome 17"/>
</dbReference>
<feature type="region of interest" description="Disordered" evidence="1">
    <location>
        <begin position="24"/>
        <end position="50"/>
    </location>
</feature>
<proteinExistence type="predicted"/>
<feature type="region of interest" description="Disordered" evidence="1">
    <location>
        <begin position="145"/>
        <end position="190"/>
    </location>
</feature>
<protein>
    <submittedName>
        <fullName evidence="2">Uncharacterized protein</fullName>
    </submittedName>
</protein>
<dbReference type="AlphaFoldDB" id="A0A3S2PA51"/>
<sequence length="190" mass="22375">MDVFKNGEPNYEADVPLLRIFKDEEERSFLDQEQPESPQIKEEEEEELCSSQEEEQLLLKQEIKSESDELHVIQFEDPSEKHVYKEETDDEQELLWKQERSSSLNEGEQELPQIKEEWEEVCIIEEEEQLELKQETDTFMVTEYEQEKMDSEPEPEENTQIRNSDAATVQLNPPSTVPFRGHHSKSASAI</sequence>
<dbReference type="EMBL" id="CM012453">
    <property type="protein sequence ID" value="RVE61318.1"/>
    <property type="molecule type" value="Genomic_DNA"/>
</dbReference>
<accession>A0A3S2PA51</accession>
<feature type="compositionally biased region" description="Basic residues" evidence="1">
    <location>
        <begin position="180"/>
        <end position="190"/>
    </location>
</feature>
<gene>
    <name evidence="2" type="ORF">OJAV_G00169480</name>
</gene>
<organism evidence="2 3">
    <name type="scientific">Oryzias javanicus</name>
    <name type="common">Javanese ricefish</name>
    <name type="synonym">Aplocheilus javanicus</name>
    <dbReference type="NCBI Taxonomy" id="123683"/>
    <lineage>
        <taxon>Eukaryota</taxon>
        <taxon>Metazoa</taxon>
        <taxon>Chordata</taxon>
        <taxon>Craniata</taxon>
        <taxon>Vertebrata</taxon>
        <taxon>Euteleostomi</taxon>
        <taxon>Actinopterygii</taxon>
        <taxon>Neopterygii</taxon>
        <taxon>Teleostei</taxon>
        <taxon>Neoteleostei</taxon>
        <taxon>Acanthomorphata</taxon>
        <taxon>Ovalentaria</taxon>
        <taxon>Atherinomorphae</taxon>
        <taxon>Beloniformes</taxon>
        <taxon>Adrianichthyidae</taxon>
        <taxon>Oryziinae</taxon>
        <taxon>Oryzias</taxon>
    </lineage>
</organism>